<accession>A0ABS4KCA9</accession>
<evidence type="ECO:0000313" key="10">
    <source>
        <dbReference type="Proteomes" id="UP001519306"/>
    </source>
</evidence>
<dbReference type="NCBIfam" id="NF006054">
    <property type="entry name" value="PRK08202.1"/>
    <property type="match status" value="1"/>
</dbReference>
<proteinExistence type="inferred from homology"/>
<evidence type="ECO:0000256" key="2">
    <source>
        <dbReference type="ARBA" id="ARBA00005058"/>
    </source>
</evidence>
<keyword evidence="10" id="KW-1185">Reference proteome</keyword>
<comment type="function">
    <text evidence="1">The purine nucleoside phosphorylases catalyze the phosphorolytic breakdown of the N-glycosidic bond in the beta-(deoxy)ribonucleoside molecules, with the formation of the corresponding free purine bases and pentose-1-phosphate. Cleaves guanosine, inosine, 2'-deoxyguanosine and 2'-deoxyinosine.</text>
</comment>
<feature type="domain" description="Nucleoside phosphorylase" evidence="8">
    <location>
        <begin position="20"/>
        <end position="266"/>
    </location>
</feature>
<evidence type="ECO:0000256" key="4">
    <source>
        <dbReference type="ARBA" id="ARBA00022676"/>
    </source>
</evidence>
<evidence type="ECO:0000256" key="6">
    <source>
        <dbReference type="ARBA" id="ARBA00048556"/>
    </source>
</evidence>
<comment type="similarity">
    <text evidence="3 7">Belongs to the PNP/MTAP phosphorylase family.</text>
</comment>
<gene>
    <name evidence="9" type="ORF">J2Z71_000515</name>
</gene>
<dbReference type="PIRSF" id="PIRSF000477">
    <property type="entry name" value="PurNPase"/>
    <property type="match status" value="1"/>
</dbReference>
<dbReference type="InterPro" id="IPR035994">
    <property type="entry name" value="Nucleoside_phosphorylase_sf"/>
</dbReference>
<dbReference type="InterPro" id="IPR000845">
    <property type="entry name" value="Nucleoside_phosphorylase_d"/>
</dbReference>
<dbReference type="PANTHER" id="PTHR11904:SF9">
    <property type="entry name" value="PURINE NUCLEOSIDE PHOSPHORYLASE-RELATED"/>
    <property type="match status" value="1"/>
</dbReference>
<dbReference type="GO" id="GO:0004731">
    <property type="term" value="F:purine-nucleoside phosphorylase activity"/>
    <property type="evidence" value="ECO:0007669"/>
    <property type="project" value="UniProtKB-EC"/>
</dbReference>
<dbReference type="Gene3D" id="3.40.50.1580">
    <property type="entry name" value="Nucleoside phosphorylase domain"/>
    <property type="match status" value="1"/>
</dbReference>
<dbReference type="InterPro" id="IPR011270">
    <property type="entry name" value="Pur_Nuc_Pase_Ino/Guo-sp"/>
</dbReference>
<evidence type="ECO:0000256" key="3">
    <source>
        <dbReference type="ARBA" id="ARBA00006751"/>
    </source>
</evidence>
<dbReference type="EC" id="2.4.2.1" evidence="7"/>
<comment type="caution">
    <text evidence="9">The sequence shown here is derived from an EMBL/GenBank/DDBJ whole genome shotgun (WGS) entry which is preliminary data.</text>
</comment>
<sequence>MDIKQSVEYIKTKINYEPEVGIILGSGLGDFADNINNSIEIDYADIPGFPQSTVVGHSGKLIFGDLEGKKVVAMKGRIHFYEGQGIDKTVYPTKVLCELGIKTLVVTNAAGGVNEEFTPGDIMIINDHINFASTNPLIGPNEDDKGPRFLDMTEAYSKDLRKIAKNVAKEVGLDVKEGVYMWFTGPCYETPSEVKLARILGADSVGMSTVPEVIIARHRGVKVLGFSCITNMASGILDQPLDHKEVIAVSDRIKDDFAKYVKETIKVM</sequence>
<dbReference type="Pfam" id="PF01048">
    <property type="entry name" value="PNP_UDP_1"/>
    <property type="match status" value="1"/>
</dbReference>
<protein>
    <recommendedName>
        <fullName evidence="7">Purine nucleoside phosphorylase</fullName>
        <ecNumber evidence="7">2.4.2.1</ecNumber>
    </recommendedName>
    <alternativeName>
        <fullName evidence="7">Inosine-guanosine phosphorylase</fullName>
    </alternativeName>
</protein>
<comment type="pathway">
    <text evidence="2 7">Purine metabolism; purine nucleoside salvage.</text>
</comment>
<name>A0ABS4KCA9_9FIRM</name>
<organism evidence="9 10">
    <name type="scientific">Peptoniphilus stercorisuis</name>
    <dbReference type="NCBI Taxonomy" id="1436965"/>
    <lineage>
        <taxon>Bacteria</taxon>
        <taxon>Bacillati</taxon>
        <taxon>Bacillota</taxon>
        <taxon>Tissierellia</taxon>
        <taxon>Tissierellales</taxon>
        <taxon>Peptoniphilaceae</taxon>
        <taxon>Peptoniphilus</taxon>
    </lineage>
</organism>
<evidence type="ECO:0000259" key="8">
    <source>
        <dbReference type="Pfam" id="PF01048"/>
    </source>
</evidence>
<dbReference type="NCBIfam" id="TIGR01697">
    <property type="entry name" value="PNPH-PUNA-XAPA"/>
    <property type="match status" value="1"/>
</dbReference>
<comment type="catalytic activity">
    <reaction evidence="6">
        <text>a purine 2'-deoxy-D-ribonucleoside + phosphate = a purine nucleobase + 2-deoxy-alpha-D-ribose 1-phosphate</text>
        <dbReference type="Rhea" id="RHEA:36431"/>
        <dbReference type="ChEBI" id="CHEBI:26386"/>
        <dbReference type="ChEBI" id="CHEBI:43474"/>
        <dbReference type="ChEBI" id="CHEBI:57259"/>
        <dbReference type="ChEBI" id="CHEBI:142361"/>
        <dbReference type="EC" id="2.4.2.1"/>
    </reaction>
</comment>
<dbReference type="CDD" id="cd09009">
    <property type="entry name" value="PNP-EcPNPII_like"/>
    <property type="match status" value="1"/>
</dbReference>
<dbReference type="NCBIfam" id="TIGR01700">
    <property type="entry name" value="PNPH"/>
    <property type="match status" value="1"/>
</dbReference>
<keyword evidence="4 7" id="KW-0328">Glycosyltransferase</keyword>
<dbReference type="RefSeq" id="WP_210060296.1">
    <property type="nucleotide sequence ID" value="NZ_JAGGLJ010000004.1"/>
</dbReference>
<dbReference type="SUPFAM" id="SSF53167">
    <property type="entry name" value="Purine and uridine phosphorylases"/>
    <property type="match status" value="1"/>
</dbReference>
<evidence type="ECO:0000256" key="5">
    <source>
        <dbReference type="ARBA" id="ARBA00022679"/>
    </source>
</evidence>
<keyword evidence="5 7" id="KW-0808">Transferase</keyword>
<evidence type="ECO:0000256" key="7">
    <source>
        <dbReference type="PIRNR" id="PIRNR000477"/>
    </source>
</evidence>
<dbReference type="PANTHER" id="PTHR11904">
    <property type="entry name" value="METHYLTHIOADENOSINE/PURINE NUCLEOSIDE PHOSPHORYLASE"/>
    <property type="match status" value="1"/>
</dbReference>
<evidence type="ECO:0000256" key="1">
    <source>
        <dbReference type="ARBA" id="ARBA00002678"/>
    </source>
</evidence>
<dbReference type="EMBL" id="JAGGLJ010000004">
    <property type="protein sequence ID" value="MBP2024990.1"/>
    <property type="molecule type" value="Genomic_DNA"/>
</dbReference>
<reference evidence="9 10" key="1">
    <citation type="submission" date="2021-03" db="EMBL/GenBank/DDBJ databases">
        <title>Genomic Encyclopedia of Type Strains, Phase IV (KMG-IV): sequencing the most valuable type-strain genomes for metagenomic binning, comparative biology and taxonomic classification.</title>
        <authorList>
            <person name="Goeker M."/>
        </authorList>
    </citation>
    <scope>NUCLEOTIDE SEQUENCE [LARGE SCALE GENOMIC DNA]</scope>
    <source>
        <strain evidence="9 10">DSM 27563</strain>
    </source>
</reference>
<dbReference type="Proteomes" id="UP001519306">
    <property type="component" value="Unassembled WGS sequence"/>
</dbReference>
<evidence type="ECO:0000313" key="9">
    <source>
        <dbReference type="EMBL" id="MBP2024990.1"/>
    </source>
</evidence>
<dbReference type="InterPro" id="IPR011268">
    <property type="entry name" value="Purine_phosphorylase"/>
</dbReference>